<dbReference type="AlphaFoldDB" id="A0A6C0F9A4"/>
<sequence length="245" mass="28072">MDLIDISISIDTLEDLTVKQLDKIVNLWSAKSGCELDSGGLNYAAAKRKVFYLENMKKFSYKYTTEDAEKAIKIKRDAARSKLLASLSRLLLPKVVKSMTKKYAFIKTIVNLSKKVLSNLGPDPTRGAAERMYQVCLAHEMQHVFGFSKGTIVMERTIDMYYPPKPKDVSHDDYMDGGNLYLGRHNRTDIEFMRWIIELKNVESLNKACQNQLCGYLRQCDAKKDGLLINFSRSRSVVEWSYGWV</sequence>
<dbReference type="EMBL" id="MN738830">
    <property type="protein sequence ID" value="QHT38427.1"/>
    <property type="molecule type" value="Genomic_DNA"/>
</dbReference>
<organism evidence="1">
    <name type="scientific">viral metagenome</name>
    <dbReference type="NCBI Taxonomy" id="1070528"/>
    <lineage>
        <taxon>unclassified sequences</taxon>
        <taxon>metagenomes</taxon>
        <taxon>organismal metagenomes</taxon>
    </lineage>
</organism>
<accession>A0A6C0F9A4</accession>
<reference evidence="1" key="1">
    <citation type="journal article" date="2020" name="Nature">
        <title>Giant virus diversity and host interactions through global metagenomics.</title>
        <authorList>
            <person name="Schulz F."/>
            <person name="Roux S."/>
            <person name="Paez-Espino D."/>
            <person name="Jungbluth S."/>
            <person name="Walsh D.A."/>
            <person name="Denef V.J."/>
            <person name="McMahon K.D."/>
            <person name="Konstantinidis K.T."/>
            <person name="Eloe-Fadrosh E.A."/>
            <person name="Kyrpides N.C."/>
            <person name="Woyke T."/>
        </authorList>
    </citation>
    <scope>NUCLEOTIDE SEQUENCE</scope>
    <source>
        <strain evidence="1">GVMAG-S-ERX556101-89</strain>
    </source>
</reference>
<proteinExistence type="predicted"/>
<name>A0A6C0F9A4_9ZZZZ</name>
<dbReference type="Pfam" id="PF13366">
    <property type="entry name" value="PDDEXK_3"/>
    <property type="match status" value="1"/>
</dbReference>
<dbReference type="InterPro" id="IPR026350">
    <property type="entry name" value="GxxExxY"/>
</dbReference>
<evidence type="ECO:0000313" key="1">
    <source>
        <dbReference type="EMBL" id="QHT38427.1"/>
    </source>
</evidence>
<protein>
    <submittedName>
        <fullName evidence="1">Uncharacterized protein</fullName>
    </submittedName>
</protein>